<evidence type="ECO:0000256" key="2">
    <source>
        <dbReference type="SAM" id="Phobius"/>
    </source>
</evidence>
<feature type="region of interest" description="Disordered" evidence="1">
    <location>
        <begin position="64"/>
        <end position="106"/>
    </location>
</feature>
<dbReference type="Pfam" id="PF25105">
    <property type="entry name" value="DUF7813"/>
    <property type="match status" value="1"/>
</dbReference>
<protein>
    <submittedName>
        <fullName evidence="3">Uncharacterized protein</fullName>
    </submittedName>
</protein>
<feature type="transmembrane region" description="Helical" evidence="2">
    <location>
        <begin position="342"/>
        <end position="365"/>
    </location>
</feature>
<dbReference type="EMBL" id="CACRZD030000007">
    <property type="protein sequence ID" value="CAA6662468.1"/>
    <property type="molecule type" value="Genomic_DNA"/>
</dbReference>
<gene>
    <name evidence="3" type="ORF">SI7747_07008853</name>
</gene>
<feature type="transmembrane region" description="Helical" evidence="2">
    <location>
        <begin position="216"/>
        <end position="233"/>
    </location>
</feature>
<evidence type="ECO:0000313" key="3">
    <source>
        <dbReference type="EMBL" id="CAA2622894.1"/>
    </source>
</evidence>
<reference evidence="3 4" key="1">
    <citation type="submission" date="2019-12" db="EMBL/GenBank/DDBJ databases">
        <authorList>
            <person name="Scholz U."/>
            <person name="Mascher M."/>
            <person name="Fiebig A."/>
        </authorList>
    </citation>
    <scope>NUCLEOTIDE SEQUENCE</scope>
</reference>
<feature type="compositionally biased region" description="Basic residues" evidence="1">
    <location>
        <begin position="85"/>
        <end position="101"/>
    </location>
</feature>
<evidence type="ECO:0000313" key="4">
    <source>
        <dbReference type="Proteomes" id="UP001189122"/>
    </source>
</evidence>
<dbReference type="PANTHER" id="PTHR36353:SF1">
    <property type="entry name" value="TRANSMEMBRANE PROTEIN"/>
    <property type="match status" value="1"/>
</dbReference>
<dbReference type="AlphaFoldDB" id="A0A7I8IXB9"/>
<keyword evidence="2" id="KW-0472">Membrane</keyword>
<keyword evidence="2" id="KW-0812">Transmembrane</keyword>
<feature type="compositionally biased region" description="Low complexity" evidence="1">
    <location>
        <begin position="64"/>
        <end position="76"/>
    </location>
</feature>
<feature type="transmembrane region" description="Helical" evidence="2">
    <location>
        <begin position="278"/>
        <end position="301"/>
    </location>
</feature>
<feature type="transmembrane region" description="Helical" evidence="2">
    <location>
        <begin position="12"/>
        <end position="37"/>
    </location>
</feature>
<evidence type="ECO:0000256" key="1">
    <source>
        <dbReference type="SAM" id="MobiDB-lite"/>
    </source>
</evidence>
<dbReference type="PANTHER" id="PTHR36353">
    <property type="entry name" value="TRANSMEMBRANE PROTEIN"/>
    <property type="match status" value="1"/>
</dbReference>
<accession>A0A7I8IXB9</accession>
<feature type="transmembrane region" description="Helical" evidence="2">
    <location>
        <begin position="239"/>
        <end position="257"/>
    </location>
</feature>
<feature type="transmembrane region" description="Helical" evidence="2">
    <location>
        <begin position="419"/>
        <end position="441"/>
    </location>
</feature>
<proteinExistence type="predicted"/>
<organism evidence="3">
    <name type="scientific">Spirodela intermedia</name>
    <name type="common">Intermediate duckweed</name>
    <dbReference type="NCBI Taxonomy" id="51605"/>
    <lineage>
        <taxon>Eukaryota</taxon>
        <taxon>Viridiplantae</taxon>
        <taxon>Streptophyta</taxon>
        <taxon>Embryophyta</taxon>
        <taxon>Tracheophyta</taxon>
        <taxon>Spermatophyta</taxon>
        <taxon>Magnoliopsida</taxon>
        <taxon>Liliopsida</taxon>
        <taxon>Araceae</taxon>
        <taxon>Lemnoideae</taxon>
        <taxon>Spirodela</taxon>
    </lineage>
</organism>
<keyword evidence="2" id="KW-1133">Transmembrane helix</keyword>
<dbReference type="InterPro" id="IPR056715">
    <property type="entry name" value="DUF7813"/>
</dbReference>
<dbReference type="Proteomes" id="UP001189122">
    <property type="component" value="Unassembled WGS sequence"/>
</dbReference>
<keyword evidence="4" id="KW-1185">Reference proteome</keyword>
<dbReference type="EMBL" id="LR743594">
    <property type="protein sequence ID" value="CAA2622894.1"/>
    <property type="molecule type" value="Genomic_DNA"/>
</dbReference>
<name>A0A7I8IXB9_SPIIN</name>
<sequence length="468" mass="52115">MPIGGGGGGGGVIRRSCGAFCSAMPVLLSVSLLLLTYRCILHIAAARVEHVLDRNPDVQSLLGRLSSSSAGATAAGGSRGDPGRRRDHHHHGPGYSRRPRGRPPFLHLSRVGTLDDDFSDIDRATGDHHRRHGGWLFNSSTFLMTNTGRGGRRPWLPGVRKIRVSEPTVLPILFFLAEDEDGAGEEETAAEDGEGAAAEIEIRIFGQGFHLDRRDAMVLAYLMSLFSVVYFFATVGFLSLYSCAVGIVFLAVAEFLLGRRRSFTRTIYGGCCLGIRRALVFVFLRWVVRDVLAQFLCILFFSDVNDQQAVLKLFVRVKLMPFLLTASPITQWSGGDEKGLWWFLLAWGLLERVVALVFAFSWWAAVTDHNQRRRGPEVLWEGFRQVLGMADRAFLLRQVEMMICWNSGRWVLTAVGGSLFAAVVQSVAEVYFMVVWLLCYLDARSREARLGGRRFGRRNLEDCIRALG</sequence>